<dbReference type="EMBL" id="MSDU01000003">
    <property type="protein sequence ID" value="OLN23923.1"/>
    <property type="molecule type" value="Genomic_DNA"/>
</dbReference>
<dbReference type="OrthoDB" id="33406at2"/>
<evidence type="ECO:0000313" key="3">
    <source>
        <dbReference type="Proteomes" id="UP000185568"/>
    </source>
</evidence>
<dbReference type="InterPro" id="IPR007159">
    <property type="entry name" value="SpoVT-AbrB_dom"/>
</dbReference>
<dbReference type="Gene3D" id="2.10.260.10">
    <property type="match status" value="1"/>
</dbReference>
<gene>
    <name evidence="2" type="ORF">BTO30_00380</name>
</gene>
<feature type="domain" description="SpoVT-AbrB" evidence="1">
    <location>
        <begin position="8"/>
        <end position="51"/>
    </location>
</feature>
<evidence type="ECO:0000313" key="2">
    <source>
        <dbReference type="EMBL" id="OLN23923.1"/>
    </source>
</evidence>
<name>A0A1Q8Q9A5_9BACI</name>
<dbReference type="PANTHER" id="PTHR36432:SF4">
    <property type="entry name" value="TRANSITION STATE REGULATOR ABH-RELATED"/>
    <property type="match status" value="1"/>
</dbReference>
<dbReference type="GO" id="GO:0003677">
    <property type="term" value="F:DNA binding"/>
    <property type="evidence" value="ECO:0007669"/>
    <property type="project" value="InterPro"/>
</dbReference>
<dbReference type="Pfam" id="PF04014">
    <property type="entry name" value="MazE_antitoxin"/>
    <property type="match status" value="1"/>
</dbReference>
<dbReference type="InterPro" id="IPR052731">
    <property type="entry name" value="B_subtilis_Trans_State_Reg"/>
</dbReference>
<evidence type="ECO:0000259" key="1">
    <source>
        <dbReference type="SMART" id="SM00966"/>
    </source>
</evidence>
<dbReference type="SMART" id="SM00966">
    <property type="entry name" value="SpoVT_AbrB"/>
    <property type="match status" value="1"/>
</dbReference>
<comment type="caution">
    <text evidence="2">The sequence shown here is derived from an EMBL/GenBank/DDBJ whole genome shotgun (WGS) entry which is preliminary data.</text>
</comment>
<dbReference type="SUPFAM" id="SSF89447">
    <property type="entry name" value="AbrB/MazE/MraZ-like"/>
    <property type="match status" value="1"/>
</dbReference>
<dbReference type="Proteomes" id="UP000185568">
    <property type="component" value="Unassembled WGS sequence"/>
</dbReference>
<organism evidence="2 3">
    <name type="scientific">Domibacillus antri</name>
    <dbReference type="NCBI Taxonomy" id="1714264"/>
    <lineage>
        <taxon>Bacteria</taxon>
        <taxon>Bacillati</taxon>
        <taxon>Bacillota</taxon>
        <taxon>Bacilli</taxon>
        <taxon>Bacillales</taxon>
        <taxon>Bacillaceae</taxon>
        <taxon>Domibacillus</taxon>
    </lineage>
</organism>
<proteinExistence type="predicted"/>
<dbReference type="AlphaFoldDB" id="A0A1Q8Q9A5"/>
<accession>A0A1Q8Q9A5</accession>
<dbReference type="InterPro" id="IPR040678">
    <property type="entry name" value="AbrB_C"/>
</dbReference>
<reference evidence="2 3" key="1">
    <citation type="submission" date="2016-12" db="EMBL/GenBank/DDBJ databases">
        <title>Domibacillus antri genome sequencing.</title>
        <authorList>
            <person name="Verma A."/>
            <person name="Krishnamurthi S."/>
        </authorList>
    </citation>
    <scope>NUCLEOTIDE SEQUENCE [LARGE SCALE GENOMIC DNA]</scope>
    <source>
        <strain evidence="2 3">XD80</strain>
    </source>
</reference>
<sequence length="100" mass="11598">MIEIVLKRIVDKEGRVIIPRALREQLNIHHLDSVIMTQENESVILKKYDPEQAREEERVCMMTGVASKNHWRFSGDIVLSKEGAVWLLDEIQSMRIKVGV</sequence>
<dbReference type="Pfam" id="PF18277">
    <property type="entry name" value="AbrB_C"/>
    <property type="match status" value="1"/>
</dbReference>
<dbReference type="InterPro" id="IPR037914">
    <property type="entry name" value="SpoVT-AbrB_sf"/>
</dbReference>
<keyword evidence="3" id="KW-1185">Reference proteome</keyword>
<dbReference type="PANTHER" id="PTHR36432">
    <property type="match status" value="1"/>
</dbReference>
<dbReference type="STRING" id="1714264.BTO30_00380"/>
<dbReference type="RefSeq" id="WP_075396739.1">
    <property type="nucleotide sequence ID" value="NZ_MSDU01000003.1"/>
</dbReference>
<protein>
    <recommendedName>
        <fullName evidence="1">SpoVT-AbrB domain-containing protein</fullName>
    </recommendedName>
</protein>